<evidence type="ECO:0000313" key="8">
    <source>
        <dbReference type="EMBL" id="OLR89527.1"/>
    </source>
</evidence>
<evidence type="ECO:0000256" key="2">
    <source>
        <dbReference type="ARBA" id="ARBA00023015"/>
    </source>
</evidence>
<keyword evidence="3 5" id="KW-0238">DNA-binding</keyword>
<comment type="similarity">
    <text evidence="1">Belongs to the AfsR/DnrI/RedD regulatory family.</text>
</comment>
<dbReference type="InterPro" id="IPR016032">
    <property type="entry name" value="Sig_transdc_resp-reg_C-effctor"/>
</dbReference>
<dbReference type="Pfam" id="PF03704">
    <property type="entry name" value="BTAD"/>
    <property type="match status" value="1"/>
</dbReference>
<keyword evidence="2" id="KW-0805">Transcription regulation</keyword>
<evidence type="ECO:0000256" key="6">
    <source>
        <dbReference type="SAM" id="MobiDB-lite"/>
    </source>
</evidence>
<dbReference type="STRING" id="1193682.BJP25_05455"/>
<dbReference type="InterPro" id="IPR051677">
    <property type="entry name" value="AfsR-DnrI-RedD_regulator"/>
</dbReference>
<keyword evidence="9" id="KW-1185">Reference proteome</keyword>
<dbReference type="SUPFAM" id="SSF46894">
    <property type="entry name" value="C-terminal effector domain of the bipartite response regulators"/>
    <property type="match status" value="1"/>
</dbReference>
<organism evidence="8 9">
    <name type="scientific">Actinokineospora bangkokensis</name>
    <dbReference type="NCBI Taxonomy" id="1193682"/>
    <lineage>
        <taxon>Bacteria</taxon>
        <taxon>Bacillati</taxon>
        <taxon>Actinomycetota</taxon>
        <taxon>Actinomycetes</taxon>
        <taxon>Pseudonocardiales</taxon>
        <taxon>Pseudonocardiaceae</taxon>
        <taxon>Actinokineospora</taxon>
    </lineage>
</organism>
<reference evidence="8 9" key="1">
    <citation type="submission" date="2016-10" db="EMBL/GenBank/DDBJ databases">
        <title>The Draft Genome Sequence of Actinokineospora bangkokensis 44EHWT reveals the biosynthetic pathway of antifungal compounds Thailandins with unusual extender unit butylmalonyl-CoA.</title>
        <authorList>
            <person name="Greule A."/>
            <person name="Intra B."/>
            <person name="Flemming S."/>
            <person name="Rommel M.G."/>
            <person name="Panbangred W."/>
            <person name="Bechthold A."/>
        </authorList>
    </citation>
    <scope>NUCLEOTIDE SEQUENCE [LARGE SCALE GENOMIC DNA]</scope>
    <source>
        <strain evidence="8 9">44EHW</strain>
    </source>
</reference>
<evidence type="ECO:0000259" key="7">
    <source>
        <dbReference type="PROSITE" id="PS51755"/>
    </source>
</evidence>
<dbReference type="PANTHER" id="PTHR35807:SF1">
    <property type="entry name" value="TRANSCRIPTIONAL REGULATOR REDD"/>
    <property type="match status" value="1"/>
</dbReference>
<dbReference type="OrthoDB" id="3208838at2"/>
<keyword evidence="4" id="KW-0804">Transcription</keyword>
<evidence type="ECO:0000256" key="4">
    <source>
        <dbReference type="ARBA" id="ARBA00023163"/>
    </source>
</evidence>
<dbReference type="GO" id="GO:0006355">
    <property type="term" value="P:regulation of DNA-templated transcription"/>
    <property type="evidence" value="ECO:0007669"/>
    <property type="project" value="InterPro"/>
</dbReference>
<dbReference type="SMART" id="SM01043">
    <property type="entry name" value="BTAD"/>
    <property type="match status" value="1"/>
</dbReference>
<dbReference type="Gene3D" id="1.25.40.10">
    <property type="entry name" value="Tetratricopeptide repeat domain"/>
    <property type="match status" value="1"/>
</dbReference>
<sequence length="281" mass="30545">MDIELLGPLAVRVGGRVVTPSAGKARKVFTLLAVHAGEVVPIPALQEELWGDKVPRSAATTLQTYVFHLRGLIGEALRAAPAGSVRDPKDVLVTHPGGYLLDTRGGTVDVTDFERLTAAGHRAREAGDYALASRRFTEALALWKGPALLDVRCGPVLEVEAERLAEARLNALDRRIDADLRLGRHHELLGELTALVARNRTHEGLCAHMMLALYRSGRRGEAIDTYRRLRGALVGDLGLEPSPALHQLQRMILSADPRLAEQSPVRQGAPERRPARLAHVG</sequence>
<dbReference type="SMART" id="SM00862">
    <property type="entry name" value="Trans_reg_C"/>
    <property type="match status" value="1"/>
</dbReference>
<proteinExistence type="inferred from homology"/>
<dbReference type="GO" id="GO:0000160">
    <property type="term" value="P:phosphorelay signal transduction system"/>
    <property type="evidence" value="ECO:0007669"/>
    <property type="project" value="InterPro"/>
</dbReference>
<protein>
    <recommendedName>
        <fullName evidence="7">OmpR/PhoB-type domain-containing protein</fullName>
    </recommendedName>
</protein>
<comment type="caution">
    <text evidence="8">The sequence shown here is derived from an EMBL/GenBank/DDBJ whole genome shotgun (WGS) entry which is preliminary data.</text>
</comment>
<dbReference type="PANTHER" id="PTHR35807">
    <property type="entry name" value="TRANSCRIPTIONAL REGULATOR REDD-RELATED"/>
    <property type="match status" value="1"/>
</dbReference>
<dbReference type="InterPro" id="IPR011990">
    <property type="entry name" value="TPR-like_helical_dom_sf"/>
</dbReference>
<dbReference type="GO" id="GO:0003677">
    <property type="term" value="F:DNA binding"/>
    <property type="evidence" value="ECO:0007669"/>
    <property type="project" value="UniProtKB-UniRule"/>
</dbReference>
<dbReference type="CDD" id="cd15831">
    <property type="entry name" value="BTAD"/>
    <property type="match status" value="1"/>
</dbReference>
<feature type="domain" description="OmpR/PhoB-type" evidence="7">
    <location>
        <begin position="1"/>
        <end position="103"/>
    </location>
</feature>
<dbReference type="RefSeq" id="WP_075978710.1">
    <property type="nucleotide sequence ID" value="NZ_MKQR01000032.1"/>
</dbReference>
<dbReference type="SUPFAM" id="SSF48452">
    <property type="entry name" value="TPR-like"/>
    <property type="match status" value="1"/>
</dbReference>
<evidence type="ECO:0000313" key="9">
    <source>
        <dbReference type="Proteomes" id="UP000186040"/>
    </source>
</evidence>
<dbReference type="EMBL" id="MKQR01000032">
    <property type="protein sequence ID" value="OLR89527.1"/>
    <property type="molecule type" value="Genomic_DNA"/>
</dbReference>
<dbReference type="InterPro" id="IPR005158">
    <property type="entry name" value="BTAD"/>
</dbReference>
<dbReference type="PROSITE" id="PS51755">
    <property type="entry name" value="OMPR_PHOB"/>
    <property type="match status" value="1"/>
</dbReference>
<dbReference type="Proteomes" id="UP000186040">
    <property type="component" value="Unassembled WGS sequence"/>
</dbReference>
<gene>
    <name evidence="8" type="ORF">BJP25_05455</name>
</gene>
<dbReference type="Gene3D" id="1.10.10.10">
    <property type="entry name" value="Winged helix-like DNA-binding domain superfamily/Winged helix DNA-binding domain"/>
    <property type="match status" value="1"/>
</dbReference>
<dbReference type="AlphaFoldDB" id="A0A1Q9LBX2"/>
<name>A0A1Q9LBX2_9PSEU</name>
<evidence type="ECO:0000256" key="5">
    <source>
        <dbReference type="PROSITE-ProRule" id="PRU01091"/>
    </source>
</evidence>
<evidence type="ECO:0000256" key="3">
    <source>
        <dbReference type="ARBA" id="ARBA00023125"/>
    </source>
</evidence>
<feature type="region of interest" description="Disordered" evidence="6">
    <location>
        <begin position="260"/>
        <end position="281"/>
    </location>
</feature>
<feature type="DNA-binding region" description="OmpR/PhoB-type" evidence="5">
    <location>
        <begin position="1"/>
        <end position="103"/>
    </location>
</feature>
<accession>A0A1Q9LBX2</accession>
<dbReference type="InterPro" id="IPR036388">
    <property type="entry name" value="WH-like_DNA-bd_sf"/>
</dbReference>
<dbReference type="InterPro" id="IPR001867">
    <property type="entry name" value="OmpR/PhoB-type_DNA-bd"/>
</dbReference>
<evidence type="ECO:0000256" key="1">
    <source>
        <dbReference type="ARBA" id="ARBA00005820"/>
    </source>
</evidence>